<organism evidence="3 4">
    <name type="scientific">Lawsonibacter hominis</name>
    <dbReference type="NCBI Taxonomy" id="2763053"/>
    <lineage>
        <taxon>Bacteria</taxon>
        <taxon>Bacillati</taxon>
        <taxon>Bacillota</taxon>
        <taxon>Clostridia</taxon>
        <taxon>Eubacteriales</taxon>
        <taxon>Oscillospiraceae</taxon>
        <taxon>Lawsonibacter</taxon>
    </lineage>
</organism>
<comment type="similarity">
    <text evidence="1 2">Belongs to the CutC family.</text>
</comment>
<dbReference type="GO" id="GO:0005507">
    <property type="term" value="F:copper ion binding"/>
    <property type="evidence" value="ECO:0007669"/>
    <property type="project" value="TreeGrafter"/>
</dbReference>
<comment type="caution">
    <text evidence="2">Once thought to be involved in copper homeostasis, experiments in E.coli have shown this is not the case.</text>
</comment>
<evidence type="ECO:0000256" key="2">
    <source>
        <dbReference type="HAMAP-Rule" id="MF_00795"/>
    </source>
</evidence>
<dbReference type="InterPro" id="IPR005627">
    <property type="entry name" value="CutC-like"/>
</dbReference>
<evidence type="ECO:0000256" key="1">
    <source>
        <dbReference type="ARBA" id="ARBA00007768"/>
    </source>
</evidence>
<dbReference type="GO" id="GO:0005737">
    <property type="term" value="C:cytoplasm"/>
    <property type="evidence" value="ECO:0007669"/>
    <property type="project" value="UniProtKB-SubCell"/>
</dbReference>
<proteinExistence type="inferred from homology"/>
<dbReference type="SUPFAM" id="SSF110395">
    <property type="entry name" value="CutC-like"/>
    <property type="match status" value="1"/>
</dbReference>
<keyword evidence="4" id="KW-1185">Reference proteome</keyword>
<dbReference type="AlphaFoldDB" id="A0A8J6M9I8"/>
<accession>A0A8J6M9I8</accession>
<dbReference type="HAMAP" id="MF_00795">
    <property type="entry name" value="CutC"/>
    <property type="match status" value="1"/>
</dbReference>
<evidence type="ECO:0000313" key="3">
    <source>
        <dbReference type="EMBL" id="MBC5733265.1"/>
    </source>
</evidence>
<dbReference type="Proteomes" id="UP000661435">
    <property type="component" value="Unassembled WGS sequence"/>
</dbReference>
<keyword evidence="2" id="KW-0963">Cytoplasm</keyword>
<dbReference type="Pfam" id="PF03932">
    <property type="entry name" value="CutC"/>
    <property type="match status" value="1"/>
</dbReference>
<reference evidence="3" key="1">
    <citation type="submission" date="2020-08" db="EMBL/GenBank/DDBJ databases">
        <title>Genome public.</title>
        <authorList>
            <person name="Liu C."/>
            <person name="Sun Q."/>
        </authorList>
    </citation>
    <scope>NUCLEOTIDE SEQUENCE</scope>
    <source>
        <strain evidence="3">NSJ-51</strain>
    </source>
</reference>
<comment type="subcellular location">
    <subcellularLocation>
        <location evidence="2">Cytoplasm</location>
    </subcellularLocation>
</comment>
<dbReference type="PANTHER" id="PTHR12598:SF0">
    <property type="entry name" value="COPPER HOMEOSTASIS PROTEIN CUTC HOMOLOG"/>
    <property type="match status" value="1"/>
</dbReference>
<dbReference type="RefSeq" id="WP_186907153.1">
    <property type="nucleotide sequence ID" value="NZ_JACOPP010000005.1"/>
</dbReference>
<evidence type="ECO:0000313" key="4">
    <source>
        <dbReference type="Proteomes" id="UP000661435"/>
    </source>
</evidence>
<name>A0A8J6M9I8_9FIRM</name>
<sequence length="250" mass="26555">MDEIKIEICCGSAGDVLAAAGAGADRVELNSALFLGGLTPSLGALELARTAQVELMAMVRPREGGFCYTQEEFCTMLLDARRLLDAGADGIVFGFLHEDGTVDVRRCQAMLEVIGTRQSVFSRAIDVVPDWRAGLEALCALGVTRVLTSGQAPTAPEGADTIRAMREYAAGRIEILPGCGVRLNNAAWLLERTGCRQLHASLKTARLDRSATHNPCVHFSGGACPPEEEYPATDAGAVRRLAALAALARE</sequence>
<gene>
    <name evidence="2" type="primary">cutC</name>
    <name evidence="3" type="ORF">H8S57_05945</name>
</gene>
<dbReference type="EMBL" id="JACOPP010000005">
    <property type="protein sequence ID" value="MBC5733265.1"/>
    <property type="molecule type" value="Genomic_DNA"/>
</dbReference>
<dbReference type="Gene3D" id="3.20.20.380">
    <property type="entry name" value="Copper homeostasis (CutC) domain"/>
    <property type="match status" value="1"/>
</dbReference>
<dbReference type="PANTHER" id="PTHR12598">
    <property type="entry name" value="COPPER HOMEOSTASIS PROTEIN CUTC"/>
    <property type="match status" value="1"/>
</dbReference>
<protein>
    <recommendedName>
        <fullName evidence="2">PF03932 family protein CutC</fullName>
    </recommendedName>
</protein>
<comment type="caution">
    <text evidence="3">The sequence shown here is derived from an EMBL/GenBank/DDBJ whole genome shotgun (WGS) entry which is preliminary data.</text>
</comment>
<dbReference type="InterPro" id="IPR036822">
    <property type="entry name" value="CutC-like_dom_sf"/>
</dbReference>